<dbReference type="PANTHER" id="PTHR42760">
    <property type="entry name" value="SHORT-CHAIN DEHYDROGENASES/REDUCTASES FAMILY MEMBER"/>
    <property type="match status" value="1"/>
</dbReference>
<evidence type="ECO:0000256" key="1">
    <source>
        <dbReference type="ARBA" id="ARBA00006484"/>
    </source>
</evidence>
<organism evidence="3 4">
    <name type="scientific">Pseudofrankia inefficax (strain DSM 45817 / CECT 9037 / DDB 130130 / EuI1c)</name>
    <name type="common">Frankia inefficax</name>
    <dbReference type="NCBI Taxonomy" id="298654"/>
    <lineage>
        <taxon>Bacteria</taxon>
        <taxon>Bacillati</taxon>
        <taxon>Actinomycetota</taxon>
        <taxon>Actinomycetes</taxon>
        <taxon>Frankiales</taxon>
        <taxon>Frankiaceae</taxon>
        <taxon>Pseudofrankia</taxon>
    </lineage>
</organism>
<dbReference type="GO" id="GO:0016616">
    <property type="term" value="F:oxidoreductase activity, acting on the CH-OH group of donors, NAD or NADP as acceptor"/>
    <property type="evidence" value="ECO:0007669"/>
    <property type="project" value="TreeGrafter"/>
</dbReference>
<comment type="similarity">
    <text evidence="1">Belongs to the short-chain dehydrogenases/reductases (SDR) family.</text>
</comment>
<dbReference type="PANTHER" id="PTHR42760:SF124">
    <property type="entry name" value="SHORT-CHAIN DEHYDROGENASE_REDUCTASE"/>
    <property type="match status" value="1"/>
</dbReference>
<evidence type="ECO:0000313" key="3">
    <source>
        <dbReference type="EMBL" id="ADP79599.1"/>
    </source>
</evidence>
<dbReference type="FunFam" id="3.40.50.720:FF:000084">
    <property type="entry name" value="Short-chain dehydrogenase reductase"/>
    <property type="match status" value="1"/>
</dbReference>
<sequence length="258" mass="26324">MAHREGRLEGRLEGKVAIVTGAGIGQGRAAALRLAREGALVVAADVSGAEQDTAAESDKITPLRADVTSAPDVANLVAESVERFGRLDVLCNVVGVAGLAQAAIPDIDPDDFDKLMSINLKSVFLGMKYAIPAMVASGGGSVINWSSVGAIVSSPHTGAYGASKAGILAMTRSAAREWGTAKVRVNALCPGFIYPTGMTLMGEERFPELVAKAASKSALDRPGHPDEVAAVAAFLASDDASYVTGSTIVVDGGWTAGG</sequence>
<dbReference type="Pfam" id="PF13561">
    <property type="entry name" value="adh_short_C2"/>
    <property type="match status" value="1"/>
</dbReference>
<dbReference type="PROSITE" id="PS00061">
    <property type="entry name" value="ADH_SHORT"/>
    <property type="match status" value="1"/>
</dbReference>
<dbReference type="PRINTS" id="PR00081">
    <property type="entry name" value="GDHRDH"/>
</dbReference>
<keyword evidence="2" id="KW-0560">Oxidoreductase</keyword>
<dbReference type="AlphaFoldDB" id="E3J7J0"/>
<dbReference type="FunCoup" id="E3J7J0">
    <property type="interactions" value="458"/>
</dbReference>
<gene>
    <name evidence="3" type="ordered locus">FraEuI1c_1537</name>
</gene>
<dbReference type="eggNOG" id="COG1028">
    <property type="taxonomic scope" value="Bacteria"/>
</dbReference>
<dbReference type="KEGG" id="fri:FraEuI1c_1537"/>
<proteinExistence type="inferred from homology"/>
<dbReference type="OrthoDB" id="3214459at2"/>
<name>E3J7J0_PSEI1</name>
<dbReference type="Proteomes" id="UP000002484">
    <property type="component" value="Chromosome"/>
</dbReference>
<dbReference type="Gene3D" id="3.40.50.720">
    <property type="entry name" value="NAD(P)-binding Rossmann-like Domain"/>
    <property type="match status" value="1"/>
</dbReference>
<dbReference type="InterPro" id="IPR002347">
    <property type="entry name" value="SDR_fam"/>
</dbReference>
<dbReference type="HOGENOM" id="CLU_010194_1_0_11"/>
<reference evidence="3 4" key="1">
    <citation type="submission" date="2010-10" db="EMBL/GenBank/DDBJ databases">
        <title>Complete sequence of Frankia sp. EuI1c.</title>
        <authorList>
            <consortium name="US DOE Joint Genome Institute"/>
            <person name="Lucas S."/>
            <person name="Copeland A."/>
            <person name="Lapidus A."/>
            <person name="Cheng J.-F."/>
            <person name="Bruce D."/>
            <person name="Goodwin L."/>
            <person name="Pitluck S."/>
            <person name="Chertkov O."/>
            <person name="Detter J.C."/>
            <person name="Han C."/>
            <person name="Tapia R."/>
            <person name="Land M."/>
            <person name="Hauser L."/>
            <person name="Jeffries C."/>
            <person name="Kyrpides N."/>
            <person name="Ivanova N."/>
            <person name="Mikhailova N."/>
            <person name="Beauchemin N."/>
            <person name="Sen A."/>
            <person name="Sur S.A."/>
            <person name="Gtari M."/>
            <person name="Wall L."/>
            <person name="Tisa L."/>
            <person name="Woyke T."/>
        </authorList>
    </citation>
    <scope>NUCLEOTIDE SEQUENCE [LARGE SCALE GENOMIC DNA]</scope>
    <source>
        <strain evidence="4">DSM 45817 / CECT 9037 / EuI1c</strain>
    </source>
</reference>
<dbReference type="EMBL" id="CP002299">
    <property type="protein sequence ID" value="ADP79599.1"/>
    <property type="molecule type" value="Genomic_DNA"/>
</dbReference>
<protein>
    <submittedName>
        <fullName evidence="3">Short-chain dehydrogenase/reductase SDR</fullName>
    </submittedName>
</protein>
<evidence type="ECO:0000313" key="4">
    <source>
        <dbReference type="Proteomes" id="UP000002484"/>
    </source>
</evidence>
<evidence type="ECO:0000256" key="2">
    <source>
        <dbReference type="ARBA" id="ARBA00023002"/>
    </source>
</evidence>
<dbReference type="InParanoid" id="E3J7J0"/>
<dbReference type="RefSeq" id="WP_013422718.1">
    <property type="nucleotide sequence ID" value="NC_014666.1"/>
</dbReference>
<dbReference type="InterPro" id="IPR036291">
    <property type="entry name" value="NAD(P)-bd_dom_sf"/>
</dbReference>
<dbReference type="SUPFAM" id="SSF51735">
    <property type="entry name" value="NAD(P)-binding Rossmann-fold domains"/>
    <property type="match status" value="1"/>
</dbReference>
<dbReference type="NCBIfam" id="NF005559">
    <property type="entry name" value="PRK07231.1"/>
    <property type="match status" value="1"/>
</dbReference>
<dbReference type="InterPro" id="IPR020904">
    <property type="entry name" value="Sc_DH/Rdtase_CS"/>
</dbReference>
<dbReference type="STRING" id="298654.FraEuI1c_1537"/>
<keyword evidence="4" id="KW-1185">Reference proteome</keyword>
<dbReference type="CDD" id="cd05233">
    <property type="entry name" value="SDR_c"/>
    <property type="match status" value="1"/>
</dbReference>
<dbReference type="PRINTS" id="PR00080">
    <property type="entry name" value="SDRFAMILY"/>
</dbReference>
<accession>E3J7J0</accession>